<feature type="region of interest" description="Disordered" evidence="1">
    <location>
        <begin position="62"/>
        <end position="93"/>
    </location>
</feature>
<evidence type="ECO:0000313" key="4">
    <source>
        <dbReference type="Proteomes" id="UP001321760"/>
    </source>
</evidence>
<evidence type="ECO:0000313" key="3">
    <source>
        <dbReference type="EMBL" id="KAK4455753.1"/>
    </source>
</evidence>
<keyword evidence="2" id="KW-1133">Transmembrane helix</keyword>
<proteinExistence type="predicted"/>
<feature type="region of interest" description="Disordered" evidence="1">
    <location>
        <begin position="122"/>
        <end position="159"/>
    </location>
</feature>
<feature type="compositionally biased region" description="Low complexity" evidence="1">
    <location>
        <begin position="137"/>
        <end position="159"/>
    </location>
</feature>
<protein>
    <submittedName>
        <fullName evidence="3">Uncharacterized protein</fullName>
    </submittedName>
</protein>
<accession>A0AAV9H5N6</accession>
<keyword evidence="4" id="KW-1185">Reference proteome</keyword>
<dbReference type="Proteomes" id="UP001321760">
    <property type="component" value="Unassembled WGS sequence"/>
</dbReference>
<reference evidence="3" key="2">
    <citation type="submission" date="2023-05" db="EMBL/GenBank/DDBJ databases">
        <authorList>
            <consortium name="Lawrence Berkeley National Laboratory"/>
            <person name="Steindorff A."/>
            <person name="Hensen N."/>
            <person name="Bonometti L."/>
            <person name="Westerberg I."/>
            <person name="Brannstrom I.O."/>
            <person name="Guillou S."/>
            <person name="Cros-Aarteil S."/>
            <person name="Calhoun S."/>
            <person name="Haridas S."/>
            <person name="Kuo A."/>
            <person name="Mondo S."/>
            <person name="Pangilinan J."/>
            <person name="Riley R."/>
            <person name="Labutti K."/>
            <person name="Andreopoulos B."/>
            <person name="Lipzen A."/>
            <person name="Chen C."/>
            <person name="Yanf M."/>
            <person name="Daum C."/>
            <person name="Ng V."/>
            <person name="Clum A."/>
            <person name="Ohm R."/>
            <person name="Martin F."/>
            <person name="Silar P."/>
            <person name="Natvig D."/>
            <person name="Lalanne C."/>
            <person name="Gautier V."/>
            <person name="Ament-Velasquez S.L."/>
            <person name="Kruys A."/>
            <person name="Hutchinson M.I."/>
            <person name="Powell A.J."/>
            <person name="Barry K."/>
            <person name="Miller A.N."/>
            <person name="Grigoriev I.V."/>
            <person name="Debuchy R."/>
            <person name="Gladieux P."/>
            <person name="Thoren M.H."/>
            <person name="Johannesson H."/>
        </authorList>
    </citation>
    <scope>NUCLEOTIDE SEQUENCE</scope>
    <source>
        <strain evidence="3">PSN243</strain>
    </source>
</reference>
<keyword evidence="2" id="KW-0472">Membrane</keyword>
<evidence type="ECO:0000256" key="1">
    <source>
        <dbReference type="SAM" id="MobiDB-lite"/>
    </source>
</evidence>
<feature type="compositionally biased region" description="Pro residues" evidence="1">
    <location>
        <begin position="122"/>
        <end position="132"/>
    </location>
</feature>
<comment type="caution">
    <text evidence="3">The sequence shown here is derived from an EMBL/GenBank/DDBJ whole genome shotgun (WGS) entry which is preliminary data.</text>
</comment>
<reference evidence="3" key="1">
    <citation type="journal article" date="2023" name="Mol. Phylogenet. Evol.">
        <title>Genome-scale phylogeny and comparative genomics of the fungal order Sordariales.</title>
        <authorList>
            <person name="Hensen N."/>
            <person name="Bonometti L."/>
            <person name="Westerberg I."/>
            <person name="Brannstrom I.O."/>
            <person name="Guillou S."/>
            <person name="Cros-Aarteil S."/>
            <person name="Calhoun S."/>
            <person name="Haridas S."/>
            <person name="Kuo A."/>
            <person name="Mondo S."/>
            <person name="Pangilinan J."/>
            <person name="Riley R."/>
            <person name="LaButti K."/>
            <person name="Andreopoulos B."/>
            <person name="Lipzen A."/>
            <person name="Chen C."/>
            <person name="Yan M."/>
            <person name="Daum C."/>
            <person name="Ng V."/>
            <person name="Clum A."/>
            <person name="Steindorff A."/>
            <person name="Ohm R.A."/>
            <person name="Martin F."/>
            <person name="Silar P."/>
            <person name="Natvig D.O."/>
            <person name="Lalanne C."/>
            <person name="Gautier V."/>
            <person name="Ament-Velasquez S.L."/>
            <person name="Kruys A."/>
            <person name="Hutchinson M.I."/>
            <person name="Powell A.J."/>
            <person name="Barry K."/>
            <person name="Miller A.N."/>
            <person name="Grigoriev I.V."/>
            <person name="Debuchy R."/>
            <person name="Gladieux P."/>
            <person name="Hiltunen Thoren M."/>
            <person name="Johannesson H."/>
        </authorList>
    </citation>
    <scope>NUCLEOTIDE SEQUENCE</scope>
    <source>
        <strain evidence="3">PSN243</strain>
    </source>
</reference>
<feature type="transmembrane region" description="Helical" evidence="2">
    <location>
        <begin position="6"/>
        <end position="28"/>
    </location>
</feature>
<organism evidence="3 4">
    <name type="scientific">Podospora aff. communis PSN243</name>
    <dbReference type="NCBI Taxonomy" id="3040156"/>
    <lineage>
        <taxon>Eukaryota</taxon>
        <taxon>Fungi</taxon>
        <taxon>Dikarya</taxon>
        <taxon>Ascomycota</taxon>
        <taxon>Pezizomycotina</taxon>
        <taxon>Sordariomycetes</taxon>
        <taxon>Sordariomycetidae</taxon>
        <taxon>Sordariales</taxon>
        <taxon>Podosporaceae</taxon>
        <taxon>Podospora</taxon>
    </lineage>
</organism>
<name>A0AAV9H5N6_9PEZI</name>
<gene>
    <name evidence="3" type="ORF">QBC34DRAFT_74672</name>
</gene>
<dbReference type="AlphaFoldDB" id="A0AAV9H5N6"/>
<sequence length="209" mass="22803">MEATGIGGLVAGVIVFLFLSVTCLTILIRYRHAHKHVPDQEQTTAPISLPMGSIPIQTTIHLRRTPKDPGPPNPTDQPSHAPRTHPTKCLVPPRQTHITRLGEYLNSRGYLNPAGEPWVSVPPPKIPLPERPNTPASLRSRSSSQLNLRSASSSRHNLRSSSLTQLYSAGNQQPCARLTVSPVPAMIPRPAAARQVNKKKITLHPTANH</sequence>
<evidence type="ECO:0000256" key="2">
    <source>
        <dbReference type="SAM" id="Phobius"/>
    </source>
</evidence>
<dbReference type="EMBL" id="MU865914">
    <property type="protein sequence ID" value="KAK4455753.1"/>
    <property type="molecule type" value="Genomic_DNA"/>
</dbReference>
<keyword evidence="2" id="KW-0812">Transmembrane</keyword>